<dbReference type="EMBL" id="LR796237">
    <property type="protein sequence ID" value="CAB4129572.1"/>
    <property type="molecule type" value="Genomic_DNA"/>
</dbReference>
<evidence type="ECO:0000256" key="4">
    <source>
        <dbReference type="ARBA" id="ARBA00023219"/>
    </source>
</evidence>
<keyword evidence="2" id="KW-0547">Nucleotide-binding</keyword>
<protein>
    <submittedName>
        <fullName evidence="6">Large terminase protein</fullName>
    </submittedName>
</protein>
<evidence type="ECO:0000256" key="3">
    <source>
        <dbReference type="ARBA" id="ARBA00022840"/>
    </source>
</evidence>
<proteinExistence type="predicted"/>
<dbReference type="Gene3D" id="2.170.16.10">
    <property type="entry name" value="Hedgehog/Intein (Hint) domain"/>
    <property type="match status" value="1"/>
</dbReference>
<dbReference type="GO" id="GO:0005524">
    <property type="term" value="F:ATP binding"/>
    <property type="evidence" value="ECO:0007669"/>
    <property type="project" value="UniProtKB-KW"/>
</dbReference>
<dbReference type="SUPFAM" id="SSF51294">
    <property type="entry name" value="Hedgehog/intein (Hint) domain"/>
    <property type="match status" value="1"/>
</dbReference>
<dbReference type="CDD" id="cd00081">
    <property type="entry name" value="Hint"/>
    <property type="match status" value="1"/>
</dbReference>
<evidence type="ECO:0000259" key="5">
    <source>
        <dbReference type="Pfam" id="PF17289"/>
    </source>
</evidence>
<evidence type="ECO:0000313" key="6">
    <source>
        <dbReference type="EMBL" id="CAB4129572.1"/>
    </source>
</evidence>
<sequence>MFAENTDYEIMTPTGWQDFRGVLCSGKKPTLNIKLDDGNEVNATAQHNFFVSGVKTKAGDLTVGDCIETTTNPVKVNAISVNEPTIVYDIVEVADKNHHFIANNTIKTKNCDELAFVRPSIATLFWTSITPTLATGGKAIVTSTPNSDEDQFAQIWKQANKCVDSYGNPTELGVNGFKAYSAKWSDHPERDQKWADEMQATLGEEKFRREICCEFIVSEETLISSMLLPTLTGIDPIEKQGQVRWYKKPKRGCTYAVALDPSLGTGGDNAAIQILELPTLTQVAEWQHNKTPIQQQVKLLRELTQYIYDCIGTTNDIYYSLENNSLGEAALVAIAELGEENICGTFLSDTTAQAGGKKRRKGFTVTNRSKLVACAKFKQLVESKKLTVNSKNLISELKNFIASGGSYAAKIGETDDLVMSMLLAVRMTQALQNYSVELDSVMRGNEEFDIMPMPFILI</sequence>
<keyword evidence="4" id="KW-0231">Viral genome packaging</keyword>
<dbReference type="Gene3D" id="3.30.420.240">
    <property type="match status" value="1"/>
</dbReference>
<dbReference type="InterPro" id="IPR035421">
    <property type="entry name" value="Terminase_6C"/>
</dbReference>
<evidence type="ECO:0000256" key="2">
    <source>
        <dbReference type="ARBA" id="ARBA00022741"/>
    </source>
</evidence>
<gene>
    <name evidence="6" type="ORF">UFOVP116_43</name>
</gene>
<dbReference type="InterPro" id="IPR027417">
    <property type="entry name" value="P-loop_NTPase"/>
</dbReference>
<reference evidence="6" key="1">
    <citation type="submission" date="2020-04" db="EMBL/GenBank/DDBJ databases">
        <authorList>
            <person name="Chiriac C."/>
            <person name="Salcher M."/>
            <person name="Ghai R."/>
            <person name="Kavagutti S V."/>
        </authorList>
    </citation>
    <scope>NUCLEOTIDE SEQUENCE</scope>
</reference>
<keyword evidence="3" id="KW-0067">ATP-binding</keyword>
<accession>A0A6J5L813</accession>
<keyword evidence="1" id="KW-1188">Viral release from host cell</keyword>
<dbReference type="InterPro" id="IPR036844">
    <property type="entry name" value="Hint_dom_sf"/>
</dbReference>
<name>A0A6J5L813_9CAUD</name>
<evidence type="ECO:0000256" key="1">
    <source>
        <dbReference type="ARBA" id="ARBA00022612"/>
    </source>
</evidence>
<dbReference type="Pfam" id="PF17289">
    <property type="entry name" value="Terminase_6C"/>
    <property type="match status" value="1"/>
</dbReference>
<organism evidence="6">
    <name type="scientific">uncultured Caudovirales phage</name>
    <dbReference type="NCBI Taxonomy" id="2100421"/>
    <lineage>
        <taxon>Viruses</taxon>
        <taxon>Duplodnaviria</taxon>
        <taxon>Heunggongvirae</taxon>
        <taxon>Uroviricota</taxon>
        <taxon>Caudoviricetes</taxon>
        <taxon>Peduoviridae</taxon>
        <taxon>Maltschvirus</taxon>
        <taxon>Maltschvirus maltsch</taxon>
    </lineage>
</organism>
<feature type="domain" description="Terminase large subunit gp17-like C-terminal" evidence="5">
    <location>
        <begin position="258"/>
        <end position="426"/>
    </location>
</feature>
<dbReference type="Gene3D" id="3.40.50.300">
    <property type="entry name" value="P-loop containing nucleotide triphosphate hydrolases"/>
    <property type="match status" value="1"/>
</dbReference>